<evidence type="ECO:0008006" key="4">
    <source>
        <dbReference type="Google" id="ProtNLM"/>
    </source>
</evidence>
<dbReference type="Proteomes" id="UP000011058">
    <property type="component" value="Chromosome"/>
</dbReference>
<evidence type="ECO:0000313" key="2">
    <source>
        <dbReference type="EMBL" id="CCG98749.1"/>
    </source>
</evidence>
<dbReference type="OrthoDB" id="943524at2"/>
<keyword evidence="3" id="KW-1185">Reference proteome</keyword>
<organism evidence="2 3">
    <name type="scientific">Fibrella aestuarina BUZ 2</name>
    <dbReference type="NCBI Taxonomy" id="1166018"/>
    <lineage>
        <taxon>Bacteria</taxon>
        <taxon>Pseudomonadati</taxon>
        <taxon>Bacteroidota</taxon>
        <taxon>Cytophagia</taxon>
        <taxon>Cytophagales</taxon>
        <taxon>Spirosomataceae</taxon>
        <taxon>Fibrella</taxon>
    </lineage>
</organism>
<feature type="chain" id="PRO_5003630131" description="SprT-like domain-containing protein" evidence="1">
    <location>
        <begin position="25"/>
        <end position="485"/>
    </location>
</feature>
<protein>
    <recommendedName>
        <fullName evidence="4">SprT-like domain-containing protein</fullName>
    </recommendedName>
</protein>
<gene>
    <name evidence="2" type="ORF">FAES_0738</name>
</gene>
<reference evidence="2 3" key="1">
    <citation type="journal article" date="2012" name="J. Bacteriol.">
        <title>Genome Sequence of Fibrella aestuarina BUZ 2T, a Filamentous Marine Bacterium.</title>
        <authorList>
            <person name="Filippini M."/>
            <person name="Qi W."/>
            <person name="Blom J."/>
            <person name="Goesmann A."/>
            <person name="Smits T.H."/>
            <person name="Bagheri H.C."/>
        </authorList>
    </citation>
    <scope>NUCLEOTIDE SEQUENCE [LARGE SCALE GENOMIC DNA]</scope>
    <source>
        <strain evidence="3">BUZ 2T</strain>
    </source>
</reference>
<dbReference type="PROSITE" id="PS51257">
    <property type="entry name" value="PROKAR_LIPOPROTEIN"/>
    <property type="match status" value="1"/>
</dbReference>
<feature type="signal peptide" evidence="1">
    <location>
        <begin position="1"/>
        <end position="24"/>
    </location>
</feature>
<dbReference type="RefSeq" id="WP_015329849.1">
    <property type="nucleotide sequence ID" value="NC_020054.1"/>
</dbReference>
<dbReference type="KEGG" id="fae:FAES_0738"/>
<dbReference type="eggNOG" id="ENOG5032QBK">
    <property type="taxonomic scope" value="Bacteria"/>
</dbReference>
<accession>I0K3P6</accession>
<evidence type="ECO:0000256" key="1">
    <source>
        <dbReference type="SAM" id="SignalP"/>
    </source>
</evidence>
<name>I0K3P6_9BACT</name>
<dbReference type="HOGENOM" id="CLU_562304_0_0_10"/>
<sequence>MSKAIGSMKLLILAILLIAFGCQPNEIDSVSESDVGTLTITSAKKWFDANYVESGLTINGRQAGVGNTRKELKKQTRWNDAYTVPTAMGDAVVVPLTWEQNLLPRFRKGGGSTGTLSKEDSRLGLDHLSYAMIYKDKKKKETLELVTAVPDAEWANKPTTAFSGITFVEDWKGNFLRGYEYKAGKVVGEISPTSNGKKNGRLCFSQVELIVVQRVCTKQNGVLTDCYITTHSDGYETVATDCGGSTEYTGPTTVNETPTTIEYLTPILKVVSINVKTLASNVVKIIIDRLNDPCKKEVLNEIIGNAGCSDDKLGAVINKIISDLNGGSINNSMLEITVGEKDLGGTRVGQYEPTSGISGTLWLSTPNLAEAGREYIAAVLIHEFVHAYMSTFLINGQIDDISSPKVQHETMVKYVSAMTDYLEARYNVPLSAARAIVWSGLQGSKYWTGENGQNPLFTEDQKREILTISEAWRTGKAGRYKCPRE</sequence>
<evidence type="ECO:0000313" key="3">
    <source>
        <dbReference type="Proteomes" id="UP000011058"/>
    </source>
</evidence>
<dbReference type="EMBL" id="HE796683">
    <property type="protein sequence ID" value="CCG98749.1"/>
    <property type="molecule type" value="Genomic_DNA"/>
</dbReference>
<dbReference type="AlphaFoldDB" id="I0K3P6"/>
<proteinExistence type="predicted"/>
<keyword evidence="1" id="KW-0732">Signal</keyword>